<sequence length="424" mass="48356">MLKKKRKTNRYLLKLIIAAVIFLYFLSRFYPIIGSSSQQTVIVEYGKIEEAVSVKGYIAREEKIHTSLGEGEIRYFVTEGEKVAMGQKLAEVYLQGLDEKTIEELDIINLRIENIKNKQGEGSIFNKDIENIDNEISKIVKQLQKEINDGEYSNVSKYESNLAELAEKKSIITGEESFSGKNLNQLLEERRLLEEKIKTNLQIINSCAAGLVAFESDGLEDIITLSSIESITTSDLDIFKDFEENTNSKEITMGTPVIRIVTNHQWSIFFPIDKKQLQTLKEGQAYRIRKSGEERLYKAVLRKIIEEDDSGIAIFNLSEAIEGYLNNRVMDIDLVSKYYEGVIIPNSAIIENDGKRGVYRIDVNGFLRFVPIKAIGQNQEFTVVHNGYFEEVNEESKTIRINTINMYDEILLNGSKGINGQRIK</sequence>
<keyword evidence="1" id="KW-0472">Membrane</keyword>
<comment type="caution">
    <text evidence="5">The sequence shown here is derived from an EMBL/GenBank/DDBJ whole genome shotgun (WGS) entry which is preliminary data.</text>
</comment>
<keyword evidence="1" id="KW-0812">Transmembrane</keyword>
<dbReference type="InterPro" id="IPR058709">
    <property type="entry name" value="BSH_RND-rel"/>
</dbReference>
<evidence type="ECO:0000313" key="5">
    <source>
        <dbReference type="EMBL" id="KAB3535278.1"/>
    </source>
</evidence>
<dbReference type="InterPro" id="IPR058728">
    <property type="entry name" value="HH_RND-rel"/>
</dbReference>
<evidence type="ECO:0000259" key="3">
    <source>
        <dbReference type="Pfam" id="PF26012"/>
    </source>
</evidence>
<feature type="domain" description="RND related alpha-helical hairpin" evidence="3">
    <location>
        <begin position="98"/>
        <end position="200"/>
    </location>
</feature>
<evidence type="ECO:0000259" key="2">
    <source>
        <dbReference type="Pfam" id="PF26011"/>
    </source>
</evidence>
<organism evidence="5 6">
    <name type="scientific">Alkaliphilus pronyensis</name>
    <dbReference type="NCBI Taxonomy" id="1482732"/>
    <lineage>
        <taxon>Bacteria</taxon>
        <taxon>Bacillati</taxon>
        <taxon>Bacillota</taxon>
        <taxon>Clostridia</taxon>
        <taxon>Peptostreptococcales</taxon>
        <taxon>Natronincolaceae</taxon>
        <taxon>Alkaliphilus</taxon>
    </lineage>
</organism>
<dbReference type="AlphaFoldDB" id="A0A6I0EZ93"/>
<protein>
    <recommendedName>
        <fullName evidence="7">HlyD family efflux transporter periplasmic adaptor subunit</fullName>
    </recommendedName>
</protein>
<dbReference type="OrthoDB" id="1834786at2"/>
<name>A0A6I0EZ93_9FIRM</name>
<feature type="transmembrane region" description="Helical" evidence="1">
    <location>
        <begin position="12"/>
        <end position="30"/>
    </location>
</feature>
<evidence type="ECO:0008006" key="7">
    <source>
        <dbReference type="Google" id="ProtNLM"/>
    </source>
</evidence>
<dbReference type="Pfam" id="PF26012">
    <property type="entry name" value="HH_RND_rel"/>
    <property type="match status" value="1"/>
</dbReference>
<dbReference type="InterPro" id="IPR058729">
    <property type="entry name" value="Beta-barrel_RND-rel"/>
</dbReference>
<dbReference type="Pfam" id="PF26018">
    <property type="entry name" value="BSH_RND_rel"/>
    <property type="match status" value="1"/>
</dbReference>
<evidence type="ECO:0000313" key="6">
    <source>
        <dbReference type="Proteomes" id="UP000432715"/>
    </source>
</evidence>
<dbReference type="Pfam" id="PF26011">
    <property type="entry name" value="Beta-barrel_RND_rel"/>
    <property type="match status" value="1"/>
</dbReference>
<gene>
    <name evidence="5" type="ORF">F8154_07505</name>
</gene>
<keyword evidence="1" id="KW-1133">Transmembrane helix</keyword>
<keyword evidence="6" id="KW-1185">Reference proteome</keyword>
<dbReference type="RefSeq" id="WP_151860995.1">
    <property type="nucleotide sequence ID" value="NZ_WBZC01000023.1"/>
</dbReference>
<evidence type="ECO:0000256" key="1">
    <source>
        <dbReference type="SAM" id="Phobius"/>
    </source>
</evidence>
<feature type="domain" description="RND related barrel-sandwich hybrid" evidence="4">
    <location>
        <begin position="62"/>
        <end position="261"/>
    </location>
</feature>
<accession>A0A6I0EZ93</accession>
<dbReference type="EMBL" id="WBZC01000023">
    <property type="protein sequence ID" value="KAB3535278.1"/>
    <property type="molecule type" value="Genomic_DNA"/>
</dbReference>
<reference evidence="5 6" key="1">
    <citation type="submission" date="2019-10" db="EMBL/GenBank/DDBJ databases">
        <title>Alkaliphilus serpentinus sp. nov. and Alkaliphilus pronyensis sp. nov., two novel anaerobic alkaliphilic species isolated from the serpentinized-hosted hydrothermal field of the Prony Bay (New Caledonia).</title>
        <authorList>
            <person name="Postec A."/>
        </authorList>
    </citation>
    <scope>NUCLEOTIDE SEQUENCE [LARGE SCALE GENOMIC DNA]</scope>
    <source>
        <strain evidence="5 6">LacV</strain>
    </source>
</reference>
<feature type="domain" description="RND related beta-barrel" evidence="2">
    <location>
        <begin position="266"/>
        <end position="337"/>
    </location>
</feature>
<proteinExistence type="predicted"/>
<evidence type="ECO:0000259" key="4">
    <source>
        <dbReference type="Pfam" id="PF26018"/>
    </source>
</evidence>
<dbReference type="Proteomes" id="UP000432715">
    <property type="component" value="Unassembled WGS sequence"/>
</dbReference>